<feature type="signal peptide" evidence="1">
    <location>
        <begin position="1"/>
        <end position="16"/>
    </location>
</feature>
<keyword evidence="1" id="KW-0732">Signal</keyword>
<evidence type="ECO:0000256" key="1">
    <source>
        <dbReference type="SAM" id="SignalP"/>
    </source>
</evidence>
<organism evidence="2 3">
    <name type="scientific">Ancylostoma caninum</name>
    <name type="common">Dog hookworm</name>
    <dbReference type="NCBI Taxonomy" id="29170"/>
    <lineage>
        <taxon>Eukaryota</taxon>
        <taxon>Metazoa</taxon>
        <taxon>Ecdysozoa</taxon>
        <taxon>Nematoda</taxon>
        <taxon>Chromadorea</taxon>
        <taxon>Rhabditida</taxon>
        <taxon>Rhabditina</taxon>
        <taxon>Rhabditomorpha</taxon>
        <taxon>Strongyloidea</taxon>
        <taxon>Ancylostomatidae</taxon>
        <taxon>Ancylostomatinae</taxon>
        <taxon>Ancylostoma</taxon>
    </lineage>
</organism>
<feature type="chain" id="PRO_5016743663" description="Transthyretin-like family protein" evidence="1">
    <location>
        <begin position="17"/>
        <end position="118"/>
    </location>
</feature>
<dbReference type="AlphaFoldDB" id="A0A368GBJ3"/>
<sequence length="118" mass="13317">MRTFIVLLICCGIVAANSCKESAASIWSTTDSCVLLIQVTSAGEHRDYRYNLLYRLRGGLGCSWGPKDFQVPSDCGFSLEVGRSYIVGECNESVKPTIFFAMYYLGVDYYFNFVRLYD</sequence>
<evidence type="ECO:0000313" key="3">
    <source>
        <dbReference type="Proteomes" id="UP000252519"/>
    </source>
</evidence>
<protein>
    <recommendedName>
        <fullName evidence="4">Transthyretin-like family protein</fullName>
    </recommendedName>
</protein>
<dbReference type="Proteomes" id="UP000252519">
    <property type="component" value="Unassembled WGS sequence"/>
</dbReference>
<evidence type="ECO:0000313" key="2">
    <source>
        <dbReference type="EMBL" id="RCN41732.1"/>
    </source>
</evidence>
<proteinExistence type="predicted"/>
<keyword evidence="3" id="KW-1185">Reference proteome</keyword>
<name>A0A368GBJ3_ANCCA</name>
<comment type="caution">
    <text evidence="2">The sequence shown here is derived from an EMBL/GenBank/DDBJ whole genome shotgun (WGS) entry which is preliminary data.</text>
</comment>
<dbReference type="EMBL" id="JOJR01000224">
    <property type="protein sequence ID" value="RCN41732.1"/>
    <property type="molecule type" value="Genomic_DNA"/>
</dbReference>
<accession>A0A368GBJ3</accession>
<reference evidence="2 3" key="1">
    <citation type="submission" date="2014-10" db="EMBL/GenBank/DDBJ databases">
        <title>Draft genome of the hookworm Ancylostoma caninum.</title>
        <authorList>
            <person name="Mitreva M."/>
        </authorList>
    </citation>
    <scope>NUCLEOTIDE SEQUENCE [LARGE SCALE GENOMIC DNA]</scope>
    <source>
        <strain evidence="2 3">Baltimore</strain>
    </source>
</reference>
<gene>
    <name evidence="2" type="ORF">ANCCAN_12337</name>
</gene>
<evidence type="ECO:0008006" key="4">
    <source>
        <dbReference type="Google" id="ProtNLM"/>
    </source>
</evidence>